<feature type="domain" description="SAF" evidence="1">
    <location>
        <begin position="4"/>
        <end position="29"/>
    </location>
</feature>
<evidence type="ECO:0000313" key="2">
    <source>
        <dbReference type="EMBL" id="NER65972.1"/>
    </source>
</evidence>
<dbReference type="EMBL" id="JAAHBU010000359">
    <property type="protein sequence ID" value="NER65972.1"/>
    <property type="molecule type" value="Genomic_DNA"/>
</dbReference>
<sequence length="33" mass="3635">MRQPVLVLRRDVAAYTPLTAEDVGVEQLRVAPA</sequence>
<accession>A0A6B3NRG4</accession>
<feature type="non-terminal residue" evidence="2">
    <location>
        <position position="33"/>
    </location>
</feature>
<dbReference type="InterPro" id="IPR013974">
    <property type="entry name" value="SAF"/>
</dbReference>
<dbReference type="Pfam" id="PF08666">
    <property type="entry name" value="SAF"/>
    <property type="match status" value="1"/>
</dbReference>
<evidence type="ECO:0000313" key="3">
    <source>
        <dbReference type="Proteomes" id="UP000482634"/>
    </source>
</evidence>
<gene>
    <name evidence="2" type="ORF">G3436_21495</name>
</gene>
<protein>
    <submittedName>
        <fullName evidence="2">Flp pilus assembly protein CpaB</fullName>
    </submittedName>
</protein>
<dbReference type="AlphaFoldDB" id="A0A6B3NRG4"/>
<dbReference type="Proteomes" id="UP000482634">
    <property type="component" value="Unassembled WGS sequence"/>
</dbReference>
<comment type="caution">
    <text evidence="2">The sequence shown here is derived from an EMBL/GenBank/DDBJ whole genome shotgun (WGS) entry which is preliminary data.</text>
</comment>
<reference evidence="2 3" key="1">
    <citation type="submission" date="2020-02" db="EMBL/GenBank/DDBJ databases">
        <title>Broccoli isolated Pseudomonas sp.</title>
        <authorList>
            <person name="Fujikawa T."/>
            <person name="Sawada H."/>
        </authorList>
    </citation>
    <scope>NUCLEOTIDE SEQUENCE [LARGE SCALE GENOMIC DNA]</scope>
    <source>
        <strain evidence="2 3">MAFF212427</strain>
    </source>
</reference>
<organism evidence="2 3">
    <name type="scientific">Pseudomonas brassicae</name>
    <dbReference type="NCBI Taxonomy" id="2708063"/>
    <lineage>
        <taxon>Bacteria</taxon>
        <taxon>Pseudomonadati</taxon>
        <taxon>Pseudomonadota</taxon>
        <taxon>Gammaproteobacteria</taxon>
        <taxon>Pseudomonadales</taxon>
        <taxon>Pseudomonadaceae</taxon>
        <taxon>Pseudomonas</taxon>
    </lineage>
</organism>
<name>A0A6B3NRG4_9PSED</name>
<evidence type="ECO:0000259" key="1">
    <source>
        <dbReference type="Pfam" id="PF08666"/>
    </source>
</evidence>
<keyword evidence="3" id="KW-1185">Reference proteome</keyword>
<proteinExistence type="predicted"/>